<dbReference type="KEGG" id="gfl:GRFL_0319"/>
<evidence type="ECO:0000256" key="10">
    <source>
        <dbReference type="ARBA" id="ARBA00023277"/>
    </source>
</evidence>
<comment type="cofactor">
    <cofactor evidence="1">
        <name>Ca(2+)</name>
        <dbReference type="ChEBI" id="CHEBI:29108"/>
    </cofactor>
</comment>
<dbReference type="InterPro" id="IPR047215">
    <property type="entry name" value="Galactose_mutarotase-like"/>
</dbReference>
<dbReference type="Proteomes" id="UP000186230">
    <property type="component" value="Chromosome"/>
</dbReference>
<organism evidence="12 13">
    <name type="scientific">Christiangramia flava JLT2011</name>
    <dbReference type="NCBI Taxonomy" id="1229726"/>
    <lineage>
        <taxon>Bacteria</taxon>
        <taxon>Pseudomonadati</taxon>
        <taxon>Bacteroidota</taxon>
        <taxon>Flavobacteriia</taxon>
        <taxon>Flavobacteriales</taxon>
        <taxon>Flavobacteriaceae</taxon>
        <taxon>Christiangramia</taxon>
    </lineage>
</organism>
<dbReference type="FunFam" id="2.70.98.10:FF:000003">
    <property type="entry name" value="Aldose 1-epimerase"/>
    <property type="match status" value="1"/>
</dbReference>
<keyword evidence="10 11" id="KW-0119">Carbohydrate metabolism</keyword>
<comment type="subcellular location">
    <subcellularLocation>
        <location evidence="2">Cytoplasm</location>
    </subcellularLocation>
</comment>
<dbReference type="InterPro" id="IPR015443">
    <property type="entry name" value="Aldose_1-epimerase"/>
</dbReference>
<evidence type="ECO:0000256" key="7">
    <source>
        <dbReference type="ARBA" id="ARBA00022553"/>
    </source>
</evidence>
<dbReference type="SUPFAM" id="SSF74650">
    <property type="entry name" value="Galactose mutarotase-like"/>
    <property type="match status" value="1"/>
</dbReference>
<name>A0A1L7I1J0_9FLAO</name>
<dbReference type="GO" id="GO:0004034">
    <property type="term" value="F:aldose 1-epimerase activity"/>
    <property type="evidence" value="ECO:0007669"/>
    <property type="project" value="UniProtKB-EC"/>
</dbReference>
<dbReference type="EC" id="5.1.3.3" evidence="11"/>
<gene>
    <name evidence="12" type="ORF">GRFL_0319</name>
</gene>
<keyword evidence="7" id="KW-0597">Phosphoprotein</keyword>
<comment type="similarity">
    <text evidence="4 11">Belongs to the aldose epimerase family.</text>
</comment>
<comment type="catalytic activity">
    <reaction evidence="11">
        <text>alpha-D-glucose = beta-D-glucose</text>
        <dbReference type="Rhea" id="RHEA:10264"/>
        <dbReference type="ChEBI" id="CHEBI:15903"/>
        <dbReference type="ChEBI" id="CHEBI:17925"/>
        <dbReference type="EC" id="5.1.3.3"/>
    </reaction>
</comment>
<proteinExistence type="inferred from homology"/>
<evidence type="ECO:0000256" key="2">
    <source>
        <dbReference type="ARBA" id="ARBA00004496"/>
    </source>
</evidence>
<dbReference type="PANTHER" id="PTHR10091:SF0">
    <property type="entry name" value="GALACTOSE MUTAROTASE"/>
    <property type="match status" value="1"/>
</dbReference>
<protein>
    <recommendedName>
        <fullName evidence="11">Aldose 1-epimerase</fullName>
        <ecNumber evidence="11">5.1.3.3</ecNumber>
    </recommendedName>
</protein>
<evidence type="ECO:0000313" key="12">
    <source>
        <dbReference type="EMBL" id="APU67043.1"/>
    </source>
</evidence>
<dbReference type="Pfam" id="PF01263">
    <property type="entry name" value="Aldose_epim"/>
    <property type="match status" value="1"/>
</dbReference>
<dbReference type="CDD" id="cd09019">
    <property type="entry name" value="galactose_mutarotase_like"/>
    <property type="match status" value="1"/>
</dbReference>
<dbReference type="GO" id="GO:0033499">
    <property type="term" value="P:galactose catabolic process via UDP-galactose, Leloir pathway"/>
    <property type="evidence" value="ECO:0007669"/>
    <property type="project" value="TreeGrafter"/>
</dbReference>
<evidence type="ECO:0000256" key="4">
    <source>
        <dbReference type="ARBA" id="ARBA00006206"/>
    </source>
</evidence>
<keyword evidence="8" id="KW-0106">Calcium</keyword>
<evidence type="ECO:0000256" key="5">
    <source>
        <dbReference type="ARBA" id="ARBA00011245"/>
    </source>
</evidence>
<dbReference type="GO" id="GO:0005737">
    <property type="term" value="C:cytoplasm"/>
    <property type="evidence" value="ECO:0007669"/>
    <property type="project" value="UniProtKB-SubCell"/>
</dbReference>
<dbReference type="STRING" id="1229726.GRFL_0319"/>
<evidence type="ECO:0000256" key="1">
    <source>
        <dbReference type="ARBA" id="ARBA00001913"/>
    </source>
</evidence>
<evidence type="ECO:0000256" key="9">
    <source>
        <dbReference type="ARBA" id="ARBA00023235"/>
    </source>
</evidence>
<keyword evidence="13" id="KW-1185">Reference proteome</keyword>
<dbReference type="GO" id="GO:0006006">
    <property type="term" value="P:glucose metabolic process"/>
    <property type="evidence" value="ECO:0007669"/>
    <property type="project" value="TreeGrafter"/>
</dbReference>
<reference evidence="12 13" key="1">
    <citation type="submission" date="2016-07" db="EMBL/GenBank/DDBJ databases">
        <title>Multi-omics approach to identify versatile polysaccharide utilization systems of a marine flavobacterium Gramella flava.</title>
        <authorList>
            <person name="Tang K."/>
        </authorList>
    </citation>
    <scope>NUCLEOTIDE SEQUENCE [LARGE SCALE GENOMIC DNA]</scope>
    <source>
        <strain evidence="12 13">JLT2011</strain>
    </source>
</reference>
<dbReference type="RefSeq" id="WP_158091625.1">
    <property type="nucleotide sequence ID" value="NZ_AMRU01000008.1"/>
</dbReference>
<dbReference type="PIRSF" id="PIRSF005096">
    <property type="entry name" value="GALM"/>
    <property type="match status" value="1"/>
</dbReference>
<dbReference type="UniPathway" id="UPA00242"/>
<dbReference type="AlphaFoldDB" id="A0A1L7I1J0"/>
<evidence type="ECO:0000313" key="13">
    <source>
        <dbReference type="Proteomes" id="UP000186230"/>
    </source>
</evidence>
<evidence type="ECO:0000256" key="3">
    <source>
        <dbReference type="ARBA" id="ARBA00005028"/>
    </source>
</evidence>
<evidence type="ECO:0000256" key="11">
    <source>
        <dbReference type="PIRNR" id="PIRNR005096"/>
    </source>
</evidence>
<sequence length="370" mass="41454">MSKQILEQASKLNNFGHELDHFGITRDGEKVEKLRIFHSNGLEISMINYGGIITSLKTPDRSGKIEDIVLGFDTLSEYEEKSPYFGALIGRFGNRIAKGQFSLDGNSYHLANNNAPNHLHGGNRGFDKVCWNMKIGEQRDDAVSVILEYTSADGEEGYPGELKTKVTYTLTENSLKIEYHATTDAPTVLNLTHHSYFNLSGNPGQPVTDHMVQFPSDYYLPIDEHLIPLGKPEKVTDTPFDFRQPQKIKEGLLQDTEYSQLQRSAGYDHTFVIKGSGEARKFAGTVWHPETGRKLEVFTSEPGMQFYTGNFLEAGMKGKGNATYQKRSGFCLETQHFPDSPNQSQFPSTVLRPGEIFTSETIYQFGILAS</sequence>
<evidence type="ECO:0000256" key="6">
    <source>
        <dbReference type="ARBA" id="ARBA00022490"/>
    </source>
</evidence>
<dbReference type="InterPro" id="IPR011013">
    <property type="entry name" value="Gal_mutarotase_sf_dom"/>
</dbReference>
<dbReference type="EMBL" id="CP016359">
    <property type="protein sequence ID" value="APU67043.1"/>
    <property type="molecule type" value="Genomic_DNA"/>
</dbReference>
<dbReference type="PANTHER" id="PTHR10091">
    <property type="entry name" value="ALDOSE-1-EPIMERASE"/>
    <property type="match status" value="1"/>
</dbReference>
<dbReference type="GO" id="GO:0030246">
    <property type="term" value="F:carbohydrate binding"/>
    <property type="evidence" value="ECO:0007669"/>
    <property type="project" value="InterPro"/>
</dbReference>
<comment type="subunit">
    <text evidence="5">Monomer.</text>
</comment>
<accession>A0A1L7I1J0</accession>
<keyword evidence="6" id="KW-0963">Cytoplasm</keyword>
<dbReference type="InterPro" id="IPR014718">
    <property type="entry name" value="GH-type_carb-bd"/>
</dbReference>
<dbReference type="InterPro" id="IPR008183">
    <property type="entry name" value="Aldose_1/G6P_1-epimerase"/>
</dbReference>
<keyword evidence="9 11" id="KW-0413">Isomerase</keyword>
<dbReference type="NCBIfam" id="NF008277">
    <property type="entry name" value="PRK11055.1"/>
    <property type="match status" value="1"/>
</dbReference>
<evidence type="ECO:0000256" key="8">
    <source>
        <dbReference type="ARBA" id="ARBA00022837"/>
    </source>
</evidence>
<dbReference type="Gene3D" id="2.70.98.10">
    <property type="match status" value="1"/>
</dbReference>
<comment type="pathway">
    <text evidence="3 11">Carbohydrate metabolism; hexose metabolism.</text>
</comment>